<comment type="similarity">
    <text evidence="4">Belongs to the SWP1 family.</text>
</comment>
<feature type="domain" description="Ribophorin II third" evidence="14">
    <location>
        <begin position="2"/>
        <end position="96"/>
    </location>
</feature>
<evidence type="ECO:0000259" key="14">
    <source>
        <dbReference type="Pfam" id="PF23860"/>
    </source>
</evidence>
<evidence type="ECO:0000256" key="13">
    <source>
        <dbReference type="SAM" id="Phobius"/>
    </source>
</evidence>
<evidence type="ECO:0000256" key="5">
    <source>
        <dbReference type="ARBA" id="ARBA00017612"/>
    </source>
</evidence>
<dbReference type="GO" id="GO:0006487">
    <property type="term" value="P:protein N-linked glycosylation"/>
    <property type="evidence" value="ECO:0007669"/>
    <property type="project" value="TreeGrafter"/>
</dbReference>
<dbReference type="AlphaFoldDB" id="V5GR29"/>
<protein>
    <recommendedName>
        <fullName evidence="5">Dolichyl-diphosphooligosaccharide--protein glycosyltransferase subunit 2</fullName>
    </recommendedName>
    <alternativeName>
        <fullName evidence="12">Ribophorin II</fullName>
    </alternativeName>
    <alternativeName>
        <fullName evidence="11">Ribophorin-2</fullName>
    </alternativeName>
</protein>
<dbReference type="EMBL" id="GALX01004424">
    <property type="protein sequence ID" value="JAB64042.1"/>
    <property type="molecule type" value="Transcribed_RNA"/>
</dbReference>
<organism evidence="16">
    <name type="scientific">Anoplophora glabripennis</name>
    <name type="common">Asian longhorn beetle</name>
    <name type="synonym">Anoplophora nobilis</name>
    <dbReference type="NCBI Taxonomy" id="217634"/>
    <lineage>
        <taxon>Eukaryota</taxon>
        <taxon>Metazoa</taxon>
        <taxon>Ecdysozoa</taxon>
        <taxon>Arthropoda</taxon>
        <taxon>Hexapoda</taxon>
        <taxon>Insecta</taxon>
        <taxon>Pterygota</taxon>
        <taxon>Neoptera</taxon>
        <taxon>Endopterygota</taxon>
        <taxon>Coleoptera</taxon>
        <taxon>Polyphaga</taxon>
        <taxon>Cucujiformia</taxon>
        <taxon>Chrysomeloidea</taxon>
        <taxon>Cerambycidae</taxon>
        <taxon>Lamiinae</taxon>
        <taxon>Lamiini</taxon>
        <taxon>Anoplophora</taxon>
    </lineage>
</organism>
<evidence type="ECO:0000256" key="2">
    <source>
        <dbReference type="ARBA" id="ARBA00004477"/>
    </source>
</evidence>
<sequence>MKLTYSTKLDSKLQADSSQHLIVKFSVSRTVHQAFLRLYSGKKEIIFVAEQDSSKVYKVEVNLASELSFTDSFEMELILGDPIVTNPIRWTLGAIEVNLGSSEISTPPRSTRGPKPEIEHLFRPAEKRPPEPVSLFFTGLTTAPLLILLMLWAKIGINFGNITPLAVPFHLGFGSILGLFTLFWLKLDMFMTCAWLIPIGGFTFLTGHKLLSNLAKQRKPEKSDK</sequence>
<dbReference type="Pfam" id="PF25147">
    <property type="entry name" value="Ribophorin_II_C"/>
    <property type="match status" value="1"/>
</dbReference>
<evidence type="ECO:0000256" key="11">
    <source>
        <dbReference type="ARBA" id="ARBA00030078"/>
    </source>
</evidence>
<evidence type="ECO:0000256" key="3">
    <source>
        <dbReference type="ARBA" id="ARBA00004922"/>
    </source>
</evidence>
<dbReference type="InterPro" id="IPR055374">
    <property type="entry name" value="Ribophorin_II_3rd"/>
</dbReference>
<feature type="transmembrane region" description="Helical" evidence="13">
    <location>
        <begin position="133"/>
        <end position="153"/>
    </location>
</feature>
<comment type="pathway">
    <text evidence="3">Protein modification; protein glycosylation.</text>
</comment>
<evidence type="ECO:0000259" key="15">
    <source>
        <dbReference type="Pfam" id="PF25147"/>
    </source>
</evidence>
<evidence type="ECO:0000256" key="12">
    <source>
        <dbReference type="ARBA" id="ARBA00032139"/>
    </source>
</evidence>
<evidence type="ECO:0000256" key="6">
    <source>
        <dbReference type="ARBA" id="ARBA00022692"/>
    </source>
</evidence>
<comment type="subcellular location">
    <subcellularLocation>
        <location evidence="2">Endoplasmic reticulum membrane</location>
        <topology evidence="2">Multi-pass membrane protein</topology>
    </subcellularLocation>
</comment>
<dbReference type="PANTHER" id="PTHR12640:SF0">
    <property type="entry name" value="DOLICHYL-DIPHOSPHOOLIGOSACCHARIDE--PROTEIN GLYCOSYLTRANSFERASE SUBUNIT 2"/>
    <property type="match status" value="1"/>
</dbReference>
<keyword evidence="6 13" id="KW-0812">Transmembrane</keyword>
<evidence type="ECO:0000256" key="10">
    <source>
        <dbReference type="ARBA" id="ARBA00023136"/>
    </source>
</evidence>
<dbReference type="InterPro" id="IPR056790">
    <property type="entry name" value="Ribophorin_II_C"/>
</dbReference>
<dbReference type="Pfam" id="PF23860">
    <property type="entry name" value="Ribophorin_II_3rd"/>
    <property type="match status" value="1"/>
</dbReference>
<dbReference type="UniPathway" id="UPA00378"/>
<keyword evidence="16" id="KW-0808">Transferase</keyword>
<name>V5GR29_ANOGL</name>
<accession>V5GR29</accession>
<dbReference type="GO" id="GO:0008250">
    <property type="term" value="C:oligosaccharyltransferase complex"/>
    <property type="evidence" value="ECO:0007669"/>
    <property type="project" value="InterPro"/>
</dbReference>
<evidence type="ECO:0000313" key="16">
    <source>
        <dbReference type="EMBL" id="JAB64042.1"/>
    </source>
</evidence>
<dbReference type="GO" id="GO:0016740">
    <property type="term" value="F:transferase activity"/>
    <property type="evidence" value="ECO:0007669"/>
    <property type="project" value="UniProtKB-KW"/>
</dbReference>
<evidence type="ECO:0000256" key="9">
    <source>
        <dbReference type="ARBA" id="ARBA00022989"/>
    </source>
</evidence>
<feature type="domain" description="Ribophorin II C-terminal" evidence="15">
    <location>
        <begin position="122"/>
        <end position="218"/>
    </location>
</feature>
<evidence type="ECO:0000256" key="4">
    <source>
        <dbReference type="ARBA" id="ARBA00009038"/>
    </source>
</evidence>
<keyword evidence="9 13" id="KW-1133">Transmembrane helix</keyword>
<gene>
    <name evidence="16" type="primary">RPN2</name>
</gene>
<dbReference type="PANTHER" id="PTHR12640">
    <property type="entry name" value="RIBOPHORIN II"/>
    <property type="match status" value="1"/>
</dbReference>
<keyword evidence="7" id="KW-0732">Signal</keyword>
<feature type="transmembrane region" description="Helical" evidence="13">
    <location>
        <begin position="165"/>
        <end position="183"/>
    </location>
</feature>
<keyword evidence="8" id="KW-0256">Endoplasmic reticulum</keyword>
<evidence type="ECO:0000256" key="1">
    <source>
        <dbReference type="ARBA" id="ARBA00002791"/>
    </source>
</evidence>
<dbReference type="InterPro" id="IPR008814">
    <property type="entry name" value="Swp1"/>
</dbReference>
<proteinExistence type="inferred from homology"/>
<reference evidence="16" key="1">
    <citation type="submission" date="2013-07" db="EMBL/GenBank/DDBJ databases">
        <title>Midgut Transcriptome Profiling of Anoplphora glabripennis, a Lignocellulose Degrading, Wood-Boring Cerambycid.</title>
        <authorList>
            <person name="Scully E.D."/>
            <person name="Hoover K."/>
            <person name="Carlson J.E."/>
            <person name="Tien M."/>
            <person name="Geib S.M."/>
        </authorList>
    </citation>
    <scope>NUCLEOTIDE SEQUENCE</scope>
</reference>
<comment type="function">
    <text evidence="1">Subunit of the oligosaccharyl transferase (OST) complex that catalyzes the initial transfer of a defined glycan (Glc(3)Man(9)GlcNAc(2) in eukaryotes) from the lipid carrier dolichol-pyrophosphate to an asparagine residue within an Asn-X-Ser/Thr consensus motif in nascent polypeptide chains, the first step in protein N-glycosylation. N-glycosylation occurs cotranslationally and the complex associates with the Sec61 complex at the channel-forming translocon complex that mediates protein translocation across the endoplasmic reticulum (ER). All subunits are required for a maximal enzyme activity.</text>
</comment>
<evidence type="ECO:0000256" key="8">
    <source>
        <dbReference type="ARBA" id="ARBA00022824"/>
    </source>
</evidence>
<keyword evidence="10 13" id="KW-0472">Membrane</keyword>
<evidence type="ECO:0000256" key="7">
    <source>
        <dbReference type="ARBA" id="ARBA00022729"/>
    </source>
</evidence>